<dbReference type="Pfam" id="PF03564">
    <property type="entry name" value="DUF1759"/>
    <property type="match status" value="1"/>
</dbReference>
<feature type="domain" description="Integrase catalytic" evidence="2">
    <location>
        <begin position="1733"/>
        <end position="1929"/>
    </location>
</feature>
<feature type="region of interest" description="Disordered" evidence="1">
    <location>
        <begin position="521"/>
        <end position="611"/>
    </location>
</feature>
<proteinExistence type="predicted"/>
<dbReference type="SUPFAM" id="SSF53098">
    <property type="entry name" value="Ribonuclease H-like"/>
    <property type="match status" value="1"/>
</dbReference>
<dbReference type="InterPro" id="IPR036397">
    <property type="entry name" value="RNaseH_sf"/>
</dbReference>
<feature type="compositionally biased region" description="Polar residues" evidence="1">
    <location>
        <begin position="234"/>
        <end position="248"/>
    </location>
</feature>
<feature type="region of interest" description="Disordered" evidence="1">
    <location>
        <begin position="617"/>
        <end position="636"/>
    </location>
</feature>
<dbReference type="Proteomes" id="UP000694867">
    <property type="component" value="Unplaced"/>
</dbReference>
<feature type="non-terminal residue" evidence="4">
    <location>
        <position position="2000"/>
    </location>
</feature>
<dbReference type="KEGG" id="goe:108863903"/>
<dbReference type="GO" id="GO:0071897">
    <property type="term" value="P:DNA biosynthetic process"/>
    <property type="evidence" value="ECO:0007669"/>
    <property type="project" value="UniProtKB-ARBA"/>
</dbReference>
<dbReference type="GO" id="GO:0015074">
    <property type="term" value="P:DNA integration"/>
    <property type="evidence" value="ECO:0007669"/>
    <property type="project" value="InterPro"/>
</dbReference>
<evidence type="ECO:0000259" key="2">
    <source>
        <dbReference type="PROSITE" id="PS50994"/>
    </source>
</evidence>
<dbReference type="RefSeq" id="XP_018494095.1">
    <property type="nucleotide sequence ID" value="XM_018638579.1"/>
</dbReference>
<dbReference type="InterPro" id="IPR043502">
    <property type="entry name" value="DNA/RNA_pol_sf"/>
</dbReference>
<dbReference type="Gene3D" id="3.30.420.10">
    <property type="entry name" value="Ribonuclease H-like superfamily/Ribonuclease H"/>
    <property type="match status" value="1"/>
</dbReference>
<dbReference type="InterPro" id="IPR001584">
    <property type="entry name" value="Integrase_cat-core"/>
</dbReference>
<dbReference type="GeneID" id="108863903"/>
<feature type="compositionally biased region" description="Polar residues" evidence="1">
    <location>
        <begin position="195"/>
        <end position="211"/>
    </location>
</feature>
<dbReference type="InterPro" id="IPR005312">
    <property type="entry name" value="DUF1759"/>
</dbReference>
<name>A0AAJ7L500_9ACAR</name>
<sequence length="2000" mass="225882">MNPSEPTPSVGADGGAYESTEVREFPVSQIAQCELPSPPEVPNCIQPQKSSFDSKSEEEIVGNRAHVAPSRSTLARTLRYLKLKADKNKKHALRLYELDPNDSRAAIHLNHLQKLTKDLKNEVSALNQKVLEQDMEDEELLCGIMELEGFIEDDLLWLEEMKIYFSESPSFNVDGTTFLSRDQNQGARDLNTTPLEIQNRSPPIHNSTPSLRPNGEVDVMTQQPDIARGRNEDSMSATRNETARSQRLANRNKAKNIAAEAAEKSKAQITFLGDPLGEEKQPTMPFEGEVPEDEKIEPPAMARNTIRDKEHHSSNKNIDPMEKLASILEKRFLPEGLDSEAKFLPKLEEAIKLPKFGGNVQQFRDFSQQFEMFVHQRPVPELQKYITLRNHLYGKALTAVQHLSMDAANYEIARQILRTKFGDGSYAAISHLKELERILSSGPELAYDKLSVFVTEISQHIYSLIALGRSYQSLHDACYHKILGRLSYTIAREATIRAENSARPPLQVLLDYLMEEGTRYDKAKGSAQSYGETNQSPHPRRGSRYPPPSPRRLSVQANQSRPFTALPSSSAAMPRRQYQSEQPRYLTDQRPPMRFYQNQPDRQQHQPEYTERRHLQSFLTTKPETPARDPRSTNPPPRAKLACLFCEENHPSFRCTRNLTVTERRERARSVGACLRCLKLNHDARHCKEGPRSACRNCGGMHYALICPKVAADIAERPTVRTSSNLNGDALNSAESLWTACVIAKVGDKEIKCRILVDAGSQSSHVTTEFVKKLGAIPKSQVDLVLSTAGGQISNLGISGVFDITLISRHNPKKRLVVECMEVECLTRSEFPIMKHDLDVSPLADEQLDENAGSIDILLGHSYVRKIEFGNAISLPDMFVFESMFGWIVAGDSTSTASAANQIPTLTKFCGVSFIQSASSIRHRNSENSIRPIVIKTKKKSEAELRSLEDIEKIWQMDDIGLQSPEGEGAEEQDGLFQALREYHRTTTTRNEEGRYRVRLPFKDNIRELGDNRSLAISRLHSFLAKLKRDPEKLRAVDTAIYEYVEKRHAELAAPKLKEQLVHYLPVQAVFKGNADSSLDMKTRVVKDASARSLNKAGLNDVIHAGENLLPDIGKVLLKFRQYPIVFTADIQAAFQQIEVARPDRTAKTRYPEEAEFIEEIIQTYYIDDFGAGANDLESAKHRVDLLIRILHEACLPLAKWSTNSAELAEYIKAVSLVPNPTITTGQQNAKFLGVGWDQMTDALTAQTSKAMTTLENGTPTKRRLLRGLAQIFDPLGILAPTHVTARSILQELWTAKKGWDSALTGNLAENYVKFVSQLRTTASTKIPRALFKSSQRQGAVISHQVFTFSDASTKAIGCVAYLRTIRIGCEPQISFLMAKGRVAPVKKTSVQRLELSGALLAARVMSNVKKGLDPNIHISAYNFLTDNKSVMAWVHSKPERFKAYVANRVRIIQRLTKGDSWSWVPSEENPSDIVSRGKWLTGEDKRMWLNGPTWLKESDEKIIERMKRSQRQTEDDLAEVKYLEQTTNTICLNASVKIATNPLFFENSFSSITKAIKFWALMRRLKQKANEARLRVSSNRRAAPTSRRFDDFHTEEIEESKIDLIRITQKKYFKDEYESNCKSIKRSSKLYEYAPRLDDDGIIRATTRLQRTSELTLGQRSPILMPYESRISELIVKHAHEKHCLHTGGVASSMHHVRKEFLILRARKLTRKVLANCAICKIFGAPPASLATAQLPAWRIEQAQAFSTTGIDFAGPIRYRKENKEVAKSYILVCTCAVSRAVCLFLTTDMSTAEVLGALQKLISRYPALSTLVSDNGASFRRAAKELQVIYEETINLELKKWLSTRGIKWEFVAPLTPWMNGFTERQVQSVKRPLRKILRSSIPFFRDLEVILANIEAVINQRPITVIATKNGDLEALTPYNLISGQRGTQFLPQHRMLPSKRRDADAIVYSARHKYQQRLLTAYWKLFEAEYLTQLRSAMARKPLPDRHLNLGDICLI</sequence>
<dbReference type="PANTHER" id="PTHR47331">
    <property type="entry name" value="PHD-TYPE DOMAIN-CONTAINING PROTEIN"/>
    <property type="match status" value="1"/>
</dbReference>
<feature type="region of interest" description="Disordered" evidence="1">
    <location>
        <begin position="195"/>
        <end position="250"/>
    </location>
</feature>
<organism evidence="3 4">
    <name type="scientific">Galendromus occidentalis</name>
    <name type="common">western predatory mite</name>
    <dbReference type="NCBI Taxonomy" id="34638"/>
    <lineage>
        <taxon>Eukaryota</taxon>
        <taxon>Metazoa</taxon>
        <taxon>Ecdysozoa</taxon>
        <taxon>Arthropoda</taxon>
        <taxon>Chelicerata</taxon>
        <taxon>Arachnida</taxon>
        <taxon>Acari</taxon>
        <taxon>Parasitiformes</taxon>
        <taxon>Mesostigmata</taxon>
        <taxon>Gamasina</taxon>
        <taxon>Phytoseioidea</taxon>
        <taxon>Phytoseiidae</taxon>
        <taxon>Typhlodrominae</taxon>
        <taxon>Galendromus</taxon>
    </lineage>
</organism>
<feature type="compositionally biased region" description="Basic and acidic residues" evidence="1">
    <location>
        <begin position="602"/>
        <end position="611"/>
    </location>
</feature>
<dbReference type="PANTHER" id="PTHR47331:SF4">
    <property type="entry name" value="PEPTIDASE S1 DOMAIN-CONTAINING PROTEIN"/>
    <property type="match status" value="1"/>
</dbReference>
<dbReference type="PROSITE" id="PS50994">
    <property type="entry name" value="INTEGRASE"/>
    <property type="match status" value="1"/>
</dbReference>
<dbReference type="GO" id="GO:0003676">
    <property type="term" value="F:nucleic acid binding"/>
    <property type="evidence" value="ECO:0007669"/>
    <property type="project" value="InterPro"/>
</dbReference>
<dbReference type="SUPFAM" id="SSF56672">
    <property type="entry name" value="DNA/RNA polymerases"/>
    <property type="match status" value="1"/>
</dbReference>
<dbReference type="InterPro" id="IPR008042">
    <property type="entry name" value="Retrotrans_Pao"/>
</dbReference>
<dbReference type="InterPro" id="IPR012337">
    <property type="entry name" value="RNaseH-like_sf"/>
</dbReference>
<evidence type="ECO:0000313" key="3">
    <source>
        <dbReference type="Proteomes" id="UP000694867"/>
    </source>
</evidence>
<gene>
    <name evidence="4" type="primary">LOC108863903</name>
</gene>
<accession>A0AAJ7L500</accession>
<dbReference type="Pfam" id="PF05380">
    <property type="entry name" value="Peptidase_A17"/>
    <property type="match status" value="1"/>
</dbReference>
<dbReference type="GO" id="GO:0042575">
    <property type="term" value="C:DNA polymerase complex"/>
    <property type="evidence" value="ECO:0007669"/>
    <property type="project" value="UniProtKB-ARBA"/>
</dbReference>
<protein>
    <submittedName>
        <fullName evidence="4">Uncharacterized protein LOC108863903</fullName>
    </submittedName>
</protein>
<evidence type="ECO:0000256" key="1">
    <source>
        <dbReference type="SAM" id="MobiDB-lite"/>
    </source>
</evidence>
<feature type="compositionally biased region" description="Polar residues" evidence="1">
    <location>
        <begin position="555"/>
        <end position="582"/>
    </location>
</feature>
<evidence type="ECO:0000313" key="4">
    <source>
        <dbReference type="RefSeq" id="XP_018494095.1"/>
    </source>
</evidence>
<feature type="compositionally biased region" description="Polar residues" evidence="1">
    <location>
        <begin position="526"/>
        <end position="535"/>
    </location>
</feature>
<reference evidence="4" key="1">
    <citation type="submission" date="2025-08" db="UniProtKB">
        <authorList>
            <consortium name="RefSeq"/>
        </authorList>
    </citation>
    <scope>IDENTIFICATION</scope>
</reference>
<keyword evidence="3" id="KW-1185">Reference proteome</keyword>